<dbReference type="Proteomes" id="UP000886865">
    <property type="component" value="Unassembled WGS sequence"/>
</dbReference>
<feature type="binding site" evidence="8">
    <location>
        <position position="145"/>
    </location>
    <ligand>
        <name>Zn(2+)</name>
        <dbReference type="ChEBI" id="CHEBI:29105"/>
        <label>1</label>
    </ligand>
</feature>
<evidence type="ECO:0000256" key="1">
    <source>
        <dbReference type="ARBA" id="ARBA00022723"/>
    </source>
</evidence>
<dbReference type="PANTHER" id="PTHR43096:SF10">
    <property type="entry name" value="CHAPERONE PROTEIN DNAJ A6, CHLOROPLASTIC"/>
    <property type="match status" value="1"/>
</dbReference>
<dbReference type="Gene3D" id="2.60.260.20">
    <property type="entry name" value="Urease metallochaperone UreE, N-terminal domain"/>
    <property type="match status" value="2"/>
</dbReference>
<dbReference type="PRINTS" id="PR00625">
    <property type="entry name" value="JDOMAIN"/>
</dbReference>
<dbReference type="FunFam" id="2.10.230.10:FF:000002">
    <property type="entry name" value="Molecular chaperone DnaJ"/>
    <property type="match status" value="1"/>
</dbReference>
<dbReference type="Gene3D" id="1.10.287.110">
    <property type="entry name" value="DnaJ domain"/>
    <property type="match status" value="1"/>
</dbReference>
<keyword evidence="4 8" id="KW-0862">Zinc</keyword>
<dbReference type="GO" id="GO:0042026">
    <property type="term" value="P:protein refolding"/>
    <property type="evidence" value="ECO:0007669"/>
    <property type="project" value="TreeGrafter"/>
</dbReference>
<dbReference type="InterPro" id="IPR012724">
    <property type="entry name" value="DnaJ"/>
</dbReference>
<evidence type="ECO:0000259" key="11">
    <source>
        <dbReference type="PROSITE" id="PS51188"/>
    </source>
</evidence>
<reference evidence="12" key="1">
    <citation type="submission" date="2020-10" db="EMBL/GenBank/DDBJ databases">
        <authorList>
            <person name="Gilroy R."/>
        </authorList>
    </citation>
    <scope>NUCLEOTIDE SEQUENCE</scope>
    <source>
        <strain evidence="12">CHK152-2871</strain>
    </source>
</reference>
<dbReference type="GO" id="GO:0006260">
    <property type="term" value="P:DNA replication"/>
    <property type="evidence" value="ECO:0007669"/>
    <property type="project" value="UniProtKB-KW"/>
</dbReference>
<dbReference type="GO" id="GO:0005524">
    <property type="term" value="F:ATP binding"/>
    <property type="evidence" value="ECO:0007669"/>
    <property type="project" value="InterPro"/>
</dbReference>
<dbReference type="PROSITE" id="PS00636">
    <property type="entry name" value="DNAJ_1"/>
    <property type="match status" value="1"/>
</dbReference>
<evidence type="ECO:0000256" key="6">
    <source>
        <dbReference type="ARBA" id="ARBA00061004"/>
    </source>
</evidence>
<evidence type="ECO:0000313" key="12">
    <source>
        <dbReference type="EMBL" id="HIS73916.1"/>
    </source>
</evidence>
<evidence type="ECO:0000256" key="4">
    <source>
        <dbReference type="ARBA" id="ARBA00022833"/>
    </source>
</evidence>
<comment type="similarity">
    <text evidence="6 8">Belongs to the DnaJ family.</text>
</comment>
<proteinExistence type="inferred from homology"/>
<dbReference type="SMART" id="SM00271">
    <property type="entry name" value="DnaJ"/>
    <property type="match status" value="1"/>
</dbReference>
<evidence type="ECO:0000313" key="13">
    <source>
        <dbReference type="Proteomes" id="UP000886865"/>
    </source>
</evidence>
<dbReference type="Pfam" id="PF01556">
    <property type="entry name" value="DnaJ_C"/>
    <property type="match status" value="1"/>
</dbReference>
<reference evidence="12" key="2">
    <citation type="journal article" date="2021" name="PeerJ">
        <title>Extensive microbial diversity within the chicken gut microbiome revealed by metagenomics and culture.</title>
        <authorList>
            <person name="Gilroy R."/>
            <person name="Ravi A."/>
            <person name="Getino M."/>
            <person name="Pursley I."/>
            <person name="Horton D.L."/>
            <person name="Alikhan N.F."/>
            <person name="Baker D."/>
            <person name="Gharbi K."/>
            <person name="Hall N."/>
            <person name="Watson M."/>
            <person name="Adriaenssens E.M."/>
            <person name="Foster-Nyarko E."/>
            <person name="Jarju S."/>
            <person name="Secka A."/>
            <person name="Antonio M."/>
            <person name="Oren A."/>
            <person name="Chaudhuri R.R."/>
            <person name="La Ragione R."/>
            <person name="Hildebrand F."/>
            <person name="Pallen M.J."/>
        </authorList>
    </citation>
    <scope>NUCLEOTIDE SEQUENCE</scope>
    <source>
        <strain evidence="12">CHK152-2871</strain>
    </source>
</reference>
<dbReference type="InterPro" id="IPR018253">
    <property type="entry name" value="DnaJ_domain_CS"/>
</dbReference>
<keyword evidence="2 8" id="KW-0677">Repeat</keyword>
<evidence type="ECO:0000256" key="9">
    <source>
        <dbReference type="PROSITE-ProRule" id="PRU00546"/>
    </source>
</evidence>
<feature type="binding site" evidence="8">
    <location>
        <position position="202"/>
    </location>
    <ligand>
        <name>Zn(2+)</name>
        <dbReference type="ChEBI" id="CHEBI:29105"/>
        <label>1</label>
    </ligand>
</feature>
<dbReference type="Pfam" id="PF00226">
    <property type="entry name" value="DnaJ"/>
    <property type="match status" value="1"/>
</dbReference>
<dbReference type="PROSITE" id="PS50076">
    <property type="entry name" value="DNAJ_2"/>
    <property type="match status" value="1"/>
</dbReference>
<dbReference type="InterPro" id="IPR036410">
    <property type="entry name" value="HSP_DnaJ_Cys-rich_dom_sf"/>
</dbReference>
<dbReference type="EMBL" id="DVJQ01000023">
    <property type="protein sequence ID" value="HIS73916.1"/>
    <property type="molecule type" value="Genomic_DNA"/>
</dbReference>
<dbReference type="PROSITE" id="PS51188">
    <property type="entry name" value="ZF_CR"/>
    <property type="match status" value="1"/>
</dbReference>
<dbReference type="AlphaFoldDB" id="A0A9D1FHH4"/>
<comment type="subcellular location">
    <subcellularLocation>
        <location evidence="8">Cytoplasm</location>
    </subcellularLocation>
</comment>
<dbReference type="SUPFAM" id="SSF49493">
    <property type="entry name" value="HSP40/DnaJ peptide-binding domain"/>
    <property type="match status" value="2"/>
</dbReference>
<evidence type="ECO:0000256" key="3">
    <source>
        <dbReference type="ARBA" id="ARBA00022771"/>
    </source>
</evidence>
<gene>
    <name evidence="8 12" type="primary">dnaJ</name>
    <name evidence="12" type="ORF">IAA86_02720</name>
</gene>
<dbReference type="InterPro" id="IPR001305">
    <property type="entry name" value="HSP_DnaJ_Cys-rich_dom"/>
</dbReference>
<dbReference type="NCBIfam" id="NF008035">
    <property type="entry name" value="PRK10767.1"/>
    <property type="match status" value="1"/>
</dbReference>
<dbReference type="GO" id="GO:0031072">
    <property type="term" value="F:heat shock protein binding"/>
    <property type="evidence" value="ECO:0007669"/>
    <property type="project" value="InterPro"/>
</dbReference>
<dbReference type="NCBIfam" id="TIGR02349">
    <property type="entry name" value="DnaJ_bact"/>
    <property type="match status" value="1"/>
</dbReference>
<dbReference type="CDD" id="cd10719">
    <property type="entry name" value="DnaJ_zf"/>
    <property type="match status" value="1"/>
</dbReference>
<dbReference type="FunFam" id="2.60.260.20:FF:000005">
    <property type="entry name" value="Chaperone protein dnaJ 1, mitochondrial"/>
    <property type="match status" value="1"/>
</dbReference>
<keyword evidence="5 8" id="KW-0143">Chaperone</keyword>
<dbReference type="SUPFAM" id="SSF46565">
    <property type="entry name" value="Chaperone J-domain"/>
    <property type="match status" value="1"/>
</dbReference>
<dbReference type="SUPFAM" id="SSF57938">
    <property type="entry name" value="DnaJ/Hsp40 cysteine-rich domain"/>
    <property type="match status" value="1"/>
</dbReference>
<dbReference type="GO" id="GO:0051082">
    <property type="term" value="F:unfolded protein binding"/>
    <property type="evidence" value="ECO:0007669"/>
    <property type="project" value="UniProtKB-UniRule"/>
</dbReference>
<evidence type="ECO:0000256" key="5">
    <source>
        <dbReference type="ARBA" id="ARBA00023186"/>
    </source>
</evidence>
<sequence length="373" mass="41225">MDYYETLGVSKNATKDEIKKAFRQLARKYHPDVNKEEGAEEKFKELGRAYETLMDDQKRELYDRYGEDGLKNAGYNTNAFDFDFGDLGDIFSSFFGGGMSGFSSGRSNPNAPRRGADLRLDIEISFEEAVFGCEKEIKFDHLESCDECSGSGLDKGAKDTVCPTCHGQGRVQQSTRTILGSFTSVTVCPTCHGSGKNPKAACKKCKGSGCITKEKSLKIKIPHGVDTGSKIRLANEGDAGVNGGRNGDLYVVIHSKESKEFVRDGFDIHSRLDITVPQAVLGDRVVINTIHGEKTINIPQGIQSGEKIVFKDFGVPYLGSDSQKGSHYVTIVVNTPKKLSEREEKLYRELYEIQNGSKKEESLLDRVRATLKK</sequence>
<comment type="domain">
    <text evidence="8">The J domain is necessary and sufficient to stimulate DnaK ATPase activity. Zinc center 1 plays an important role in the autonomous, DnaK-independent chaperone activity of DnaJ. Zinc center 2 is essential for interaction with DnaK and for DnaJ activity.</text>
</comment>
<dbReference type="CDD" id="cd10747">
    <property type="entry name" value="DnaJ_C"/>
    <property type="match status" value="1"/>
</dbReference>
<keyword evidence="8" id="KW-0235">DNA replication</keyword>
<dbReference type="InterPro" id="IPR002939">
    <property type="entry name" value="DnaJ_C"/>
</dbReference>
<dbReference type="Gene3D" id="2.10.230.10">
    <property type="entry name" value="Heat shock protein DnaJ, cysteine-rich domain"/>
    <property type="match status" value="1"/>
</dbReference>
<protein>
    <recommendedName>
        <fullName evidence="7 8">Chaperone protein DnaJ</fullName>
    </recommendedName>
</protein>
<feature type="binding site" evidence="8">
    <location>
        <position position="191"/>
    </location>
    <ligand>
        <name>Zn(2+)</name>
        <dbReference type="ChEBI" id="CHEBI:29105"/>
        <label>2</label>
    </ligand>
</feature>
<feature type="binding site" evidence="8">
    <location>
        <position position="205"/>
    </location>
    <ligand>
        <name>Zn(2+)</name>
        <dbReference type="ChEBI" id="CHEBI:29105"/>
        <label>1</label>
    </ligand>
</feature>
<dbReference type="PANTHER" id="PTHR43096">
    <property type="entry name" value="DNAJ HOMOLOG 1, MITOCHONDRIAL-RELATED"/>
    <property type="match status" value="1"/>
</dbReference>
<comment type="caution">
    <text evidence="12">The sequence shown here is derived from an EMBL/GenBank/DDBJ whole genome shotgun (WGS) entry which is preliminary data.</text>
</comment>
<comment type="subunit">
    <text evidence="8">Homodimer.</text>
</comment>
<comment type="cofactor">
    <cofactor evidence="8">
        <name>Zn(2+)</name>
        <dbReference type="ChEBI" id="CHEBI:29105"/>
    </cofactor>
    <text evidence="8">Binds 2 Zn(2+) ions per monomer.</text>
</comment>
<dbReference type="HAMAP" id="MF_01152">
    <property type="entry name" value="DnaJ"/>
    <property type="match status" value="1"/>
</dbReference>
<accession>A0A9D1FHH4</accession>
<keyword evidence="8" id="KW-0346">Stress response</keyword>
<feature type="zinc finger region" description="CR-type" evidence="9">
    <location>
        <begin position="132"/>
        <end position="214"/>
    </location>
</feature>
<feature type="binding site" evidence="8">
    <location>
        <position position="162"/>
    </location>
    <ligand>
        <name>Zn(2+)</name>
        <dbReference type="ChEBI" id="CHEBI:29105"/>
        <label>2</label>
    </ligand>
</feature>
<feature type="repeat" description="CXXCXGXG motif" evidence="8">
    <location>
        <begin position="145"/>
        <end position="152"/>
    </location>
</feature>
<evidence type="ECO:0000256" key="8">
    <source>
        <dbReference type="HAMAP-Rule" id="MF_01152"/>
    </source>
</evidence>
<feature type="repeat" description="CXXCXGXG motif" evidence="8">
    <location>
        <begin position="202"/>
        <end position="209"/>
    </location>
</feature>
<feature type="binding site" evidence="8">
    <location>
        <position position="148"/>
    </location>
    <ligand>
        <name>Zn(2+)</name>
        <dbReference type="ChEBI" id="CHEBI:29105"/>
        <label>1</label>
    </ligand>
</feature>
<comment type="function">
    <text evidence="8">Participates actively in the response to hyperosmotic and heat shock by preventing the aggregation of stress-denatured proteins and by disaggregating proteins, also in an autonomous, DnaK-independent fashion. Unfolded proteins bind initially to DnaJ; upon interaction with the DnaJ-bound protein, DnaK hydrolyzes its bound ATP, resulting in the formation of a stable complex. GrpE releases ADP from DnaK; ATP binding to DnaK triggers the release of the substrate protein, thus completing the reaction cycle. Several rounds of ATP-dependent interactions between DnaJ, DnaK and GrpE are required for fully efficient folding. Also involved, together with DnaK and GrpE, in the DNA replication of plasmids through activation of initiation proteins.</text>
</comment>
<dbReference type="InterPro" id="IPR008971">
    <property type="entry name" value="HSP40/DnaJ_pept-bd"/>
</dbReference>
<dbReference type="InterPro" id="IPR001623">
    <property type="entry name" value="DnaJ_domain"/>
</dbReference>
<feature type="binding site" evidence="8">
    <location>
        <position position="165"/>
    </location>
    <ligand>
        <name>Zn(2+)</name>
        <dbReference type="ChEBI" id="CHEBI:29105"/>
        <label>2</label>
    </ligand>
</feature>
<dbReference type="GO" id="GO:0005737">
    <property type="term" value="C:cytoplasm"/>
    <property type="evidence" value="ECO:0007669"/>
    <property type="project" value="UniProtKB-SubCell"/>
</dbReference>
<dbReference type="InterPro" id="IPR036869">
    <property type="entry name" value="J_dom_sf"/>
</dbReference>
<evidence type="ECO:0000256" key="7">
    <source>
        <dbReference type="ARBA" id="ARBA00067609"/>
    </source>
</evidence>
<feature type="repeat" description="CXXCXGXG motif" evidence="8">
    <location>
        <begin position="188"/>
        <end position="195"/>
    </location>
</feature>
<dbReference type="Pfam" id="PF00684">
    <property type="entry name" value="DnaJ_CXXCXGXG"/>
    <property type="match status" value="1"/>
</dbReference>
<dbReference type="CDD" id="cd06257">
    <property type="entry name" value="DnaJ"/>
    <property type="match status" value="1"/>
</dbReference>
<evidence type="ECO:0000256" key="2">
    <source>
        <dbReference type="ARBA" id="ARBA00022737"/>
    </source>
</evidence>
<feature type="binding site" evidence="8">
    <location>
        <position position="188"/>
    </location>
    <ligand>
        <name>Zn(2+)</name>
        <dbReference type="ChEBI" id="CHEBI:29105"/>
        <label>2</label>
    </ligand>
</feature>
<organism evidence="12 13">
    <name type="scientific">Candidatus Galligastranaerophilus intestinavium</name>
    <dbReference type="NCBI Taxonomy" id="2840836"/>
    <lineage>
        <taxon>Bacteria</taxon>
        <taxon>Candidatus Galligastranaerophilus</taxon>
    </lineage>
</organism>
<evidence type="ECO:0000259" key="10">
    <source>
        <dbReference type="PROSITE" id="PS50076"/>
    </source>
</evidence>
<dbReference type="GO" id="GO:0008270">
    <property type="term" value="F:zinc ion binding"/>
    <property type="evidence" value="ECO:0007669"/>
    <property type="project" value="UniProtKB-UniRule"/>
</dbReference>
<keyword evidence="1 8" id="KW-0479">Metal-binding</keyword>
<name>A0A9D1FHH4_9BACT</name>
<keyword evidence="8" id="KW-0963">Cytoplasm</keyword>
<keyword evidence="3 8" id="KW-0863">Zinc-finger</keyword>
<feature type="domain" description="J" evidence="10">
    <location>
        <begin position="2"/>
        <end position="66"/>
    </location>
</feature>
<dbReference type="GO" id="GO:0009408">
    <property type="term" value="P:response to heat"/>
    <property type="evidence" value="ECO:0007669"/>
    <property type="project" value="InterPro"/>
</dbReference>
<feature type="domain" description="CR-type" evidence="11">
    <location>
        <begin position="132"/>
        <end position="214"/>
    </location>
</feature>
<feature type="repeat" description="CXXCXGXG motif" evidence="8">
    <location>
        <begin position="162"/>
        <end position="169"/>
    </location>
</feature>